<sequence>MTAADAFCPWARNLDTAERLSRLRAIRAIVCLTCGRPGEVPARFLDRAERDAAALVPALNVSHALALAGCRHVLASDAALHRRRP</sequence>
<evidence type="ECO:0000313" key="1">
    <source>
        <dbReference type="EMBL" id="AWN39969.1"/>
    </source>
</evidence>
<gene>
    <name evidence="1" type="ORF">DK389_04695</name>
</gene>
<dbReference type="OrthoDB" id="8000781at2"/>
<name>A0A2U8W1M2_9HYPH</name>
<proteinExistence type="predicted"/>
<dbReference type="KEGG" id="mets:DK389_04695"/>
<dbReference type="EMBL" id="CP029550">
    <property type="protein sequence ID" value="AWN39969.1"/>
    <property type="molecule type" value="Genomic_DNA"/>
</dbReference>
<reference evidence="2" key="1">
    <citation type="submission" date="2018-05" db="EMBL/GenBank/DDBJ databases">
        <title>Complete Genome Sequence of Methylobacterium sp. 17SD2-17.</title>
        <authorList>
            <person name="Srinivasan S."/>
        </authorList>
    </citation>
    <scope>NUCLEOTIDE SEQUENCE [LARGE SCALE GENOMIC DNA]</scope>
    <source>
        <strain evidence="2">17SD2-17</strain>
    </source>
</reference>
<accession>A0A2U8W1M2</accession>
<keyword evidence="2" id="KW-1185">Reference proteome</keyword>
<dbReference type="Proteomes" id="UP000245926">
    <property type="component" value="Chromosome"/>
</dbReference>
<protein>
    <submittedName>
        <fullName evidence="1">Uncharacterized protein</fullName>
    </submittedName>
</protein>
<dbReference type="AlphaFoldDB" id="A0A2U8W1M2"/>
<evidence type="ECO:0000313" key="2">
    <source>
        <dbReference type="Proteomes" id="UP000245926"/>
    </source>
</evidence>
<organism evidence="1 2">
    <name type="scientific">Methylobacterium durans</name>
    <dbReference type="NCBI Taxonomy" id="2202825"/>
    <lineage>
        <taxon>Bacteria</taxon>
        <taxon>Pseudomonadati</taxon>
        <taxon>Pseudomonadota</taxon>
        <taxon>Alphaproteobacteria</taxon>
        <taxon>Hyphomicrobiales</taxon>
        <taxon>Methylobacteriaceae</taxon>
        <taxon>Methylobacterium</taxon>
    </lineage>
</organism>